<organism evidence="2 3">
    <name type="scientific">Saccharobesus litoralis</name>
    <dbReference type="NCBI Taxonomy" id="2172099"/>
    <lineage>
        <taxon>Bacteria</taxon>
        <taxon>Pseudomonadati</taxon>
        <taxon>Pseudomonadota</taxon>
        <taxon>Gammaproteobacteria</taxon>
        <taxon>Alteromonadales</taxon>
        <taxon>Alteromonadaceae</taxon>
        <taxon>Saccharobesus</taxon>
    </lineage>
</organism>
<feature type="signal peptide" evidence="1">
    <location>
        <begin position="1"/>
        <end position="24"/>
    </location>
</feature>
<dbReference type="RefSeq" id="WP_108601387.1">
    <property type="nucleotide sequence ID" value="NZ_CP026604.1"/>
</dbReference>
<proteinExistence type="predicted"/>
<keyword evidence="3" id="KW-1185">Reference proteome</keyword>
<sequence length="171" mass="18443">MIVLRRLIEILLLGVLLTSENSQAEPLPAGLVVPIMLKLVSLEDNLSQQDEITIQVIGRDDVADIAKARVGYAVGNAKLGAVTMADGMPKTAPDVIFAAKLSDAALAQLVEYCRQHNVVLIGEQPELINKGLALVLFNDEGVPGVLLNLAKSKQHQLRWHPDVLNVVTVVD</sequence>
<name>A0A2S0VMI2_9ALTE</name>
<gene>
    <name evidence="2" type="ORF">C2869_02110</name>
</gene>
<dbReference type="InterPro" id="IPR025293">
    <property type="entry name" value="YfiR/HmsC-like"/>
</dbReference>
<protein>
    <submittedName>
        <fullName evidence="2">Uncharacterized protein</fullName>
    </submittedName>
</protein>
<accession>A0A2S0VMI2</accession>
<evidence type="ECO:0000256" key="1">
    <source>
        <dbReference type="SAM" id="SignalP"/>
    </source>
</evidence>
<reference evidence="2 3" key="1">
    <citation type="submission" date="2018-01" db="EMBL/GenBank/DDBJ databases">
        <title>Genome sequence of a Cantenovulum-like bacteria.</title>
        <authorList>
            <person name="Tan W.R."/>
            <person name="Lau N.-S."/>
            <person name="Go F."/>
            <person name="Amirul A.-A.A."/>
        </authorList>
    </citation>
    <scope>NUCLEOTIDE SEQUENCE [LARGE SCALE GENOMIC DNA]</scope>
    <source>
        <strain evidence="2 3">CCB-QB4</strain>
    </source>
</reference>
<evidence type="ECO:0000313" key="3">
    <source>
        <dbReference type="Proteomes" id="UP000244441"/>
    </source>
</evidence>
<dbReference type="OrthoDB" id="6292767at2"/>
<feature type="chain" id="PRO_5015707835" evidence="1">
    <location>
        <begin position="25"/>
        <end position="171"/>
    </location>
</feature>
<dbReference type="KEGG" id="cate:C2869_02110"/>
<dbReference type="AlphaFoldDB" id="A0A2S0VMI2"/>
<dbReference type="Pfam" id="PF13689">
    <property type="entry name" value="DUF4154"/>
    <property type="match status" value="1"/>
</dbReference>
<keyword evidence="1" id="KW-0732">Signal</keyword>
<evidence type="ECO:0000313" key="2">
    <source>
        <dbReference type="EMBL" id="AWB65310.1"/>
    </source>
</evidence>
<dbReference type="Proteomes" id="UP000244441">
    <property type="component" value="Chromosome"/>
</dbReference>
<dbReference type="EMBL" id="CP026604">
    <property type="protein sequence ID" value="AWB65310.1"/>
    <property type="molecule type" value="Genomic_DNA"/>
</dbReference>